<dbReference type="SUPFAM" id="SSF53850">
    <property type="entry name" value="Periplasmic binding protein-like II"/>
    <property type="match status" value="1"/>
</dbReference>
<comment type="caution">
    <text evidence="2">The sequence shown here is derived from an EMBL/GenBank/DDBJ whole genome shotgun (WGS) entry which is preliminary data.</text>
</comment>
<evidence type="ECO:0000256" key="1">
    <source>
        <dbReference type="SAM" id="SignalP"/>
    </source>
</evidence>
<sequence length="265" mass="29233">MGFTLAGWQGRRVRAWRLAAWLALAAAAAHGAPLRACASDIDFPPFVLTSGFAEGAQSTGLAINVLQRALRRAGREPAVVERLPWRRCRETVAYGQRDIAIGVPTRELDPRRFRATQAFASVHLLYFYSAKRHPEAAPLRTLADLRRYTVCGLLGSRLDAFGIAPEHQDTGSKNERSAIVKVIEGRCDLFIEVSEVIDSLSAHDAELRDLFNASAIRRAALPGNTPTGLHFEFSRALKDAPALQRSFDATIQDLIRNGEMTRMTP</sequence>
<accession>A0ABS7FES0</accession>
<organism evidence="2 3">
    <name type="scientific">Chromobacterium subtsugae</name>
    <dbReference type="NCBI Taxonomy" id="251747"/>
    <lineage>
        <taxon>Bacteria</taxon>
        <taxon>Pseudomonadati</taxon>
        <taxon>Pseudomonadota</taxon>
        <taxon>Betaproteobacteria</taxon>
        <taxon>Neisseriales</taxon>
        <taxon>Chromobacteriaceae</taxon>
        <taxon>Chromobacterium</taxon>
    </lineage>
</organism>
<dbReference type="EMBL" id="JAHDTB010000007">
    <property type="protein sequence ID" value="MBW8287980.1"/>
    <property type="molecule type" value="Genomic_DNA"/>
</dbReference>
<feature type="signal peptide" evidence="1">
    <location>
        <begin position="1"/>
        <end position="38"/>
    </location>
</feature>
<dbReference type="Proteomes" id="UP000711178">
    <property type="component" value="Unassembled WGS sequence"/>
</dbReference>
<dbReference type="Gene3D" id="3.40.190.10">
    <property type="entry name" value="Periplasmic binding protein-like II"/>
    <property type="match status" value="2"/>
</dbReference>
<gene>
    <name evidence="2" type="ORF">KIF53_10125</name>
</gene>
<evidence type="ECO:0000313" key="2">
    <source>
        <dbReference type="EMBL" id="MBW8287980.1"/>
    </source>
</evidence>
<protein>
    <submittedName>
        <fullName evidence="2">Transporter substrate-binding domain-containing protein</fullName>
    </submittedName>
</protein>
<feature type="chain" id="PRO_5047448907" evidence="1">
    <location>
        <begin position="39"/>
        <end position="265"/>
    </location>
</feature>
<name>A0ABS7FES0_9NEIS</name>
<keyword evidence="1" id="KW-0732">Signal</keyword>
<proteinExistence type="predicted"/>
<dbReference type="RefSeq" id="WP_043572250.1">
    <property type="nucleotide sequence ID" value="NZ_CP142381.1"/>
</dbReference>
<dbReference type="GeneID" id="89686008"/>
<evidence type="ECO:0000313" key="3">
    <source>
        <dbReference type="Proteomes" id="UP000711178"/>
    </source>
</evidence>
<reference evidence="2 3" key="1">
    <citation type="submission" date="2021-05" db="EMBL/GenBank/DDBJ databases">
        <title>Draft Whole Genome Sequencing Of Biosensor Chromobacterium violaceum Strain CV026 Reveals A Regulatory RNA In Chromobacterium violaceum Phenotype Regulatory Network.</title>
        <authorList>
            <person name="Hong K.W."/>
            <person name="Chan K.G."/>
            <person name="Chang C.-Y."/>
        </authorList>
    </citation>
    <scope>NUCLEOTIDE SEQUENCE [LARGE SCALE GENOMIC DNA]</scope>
    <source>
        <strain evidence="2 3">ATCC 31532</strain>
    </source>
</reference>
<keyword evidence="3" id="KW-1185">Reference proteome</keyword>